<reference evidence="1 2" key="1">
    <citation type="journal article" date="2024" name="IMA Fungus">
        <title>Apiospora arundinis, a panoply of carbohydrate-active enzymes and secondary metabolites.</title>
        <authorList>
            <person name="Sorensen T."/>
            <person name="Petersen C."/>
            <person name="Muurmann A.T."/>
            <person name="Christiansen J.V."/>
            <person name="Brundto M.L."/>
            <person name="Overgaard C.K."/>
            <person name="Boysen A.T."/>
            <person name="Wollenberg R.D."/>
            <person name="Larsen T.O."/>
            <person name="Sorensen J.L."/>
            <person name="Nielsen K.L."/>
            <person name="Sondergaard T.E."/>
        </authorList>
    </citation>
    <scope>NUCLEOTIDE SEQUENCE [LARGE SCALE GENOMIC DNA]</scope>
    <source>
        <strain evidence="1 2">AAU 773</strain>
    </source>
</reference>
<name>A0ABR2I7I0_9PEZI</name>
<keyword evidence="2" id="KW-1185">Reference proteome</keyword>
<proteinExistence type="predicted"/>
<evidence type="ECO:0000313" key="1">
    <source>
        <dbReference type="EMBL" id="KAK8859044.1"/>
    </source>
</evidence>
<sequence>MLKAELDVIPDASDRFQGRYPLTVKLMKRTIDSFPRLDPGIPWLHLIGPDPAGGNRRTILHWLRDKFEGMLVPTPPSAKAHGMPGSGESFLLLISRKREKGGTAAFHGAPPHALFSIMCDGLKVGPSRHIYYTRQPAHAIWYIAWRSQFRLDTDQGSRKLNYPNVLRGWKNSKFKNMVLLFGVEIAGPRPENHEASSLQKEVMVRYLFLLPADKVQGLEHVGEWYWENEPAKNWLDGNLVLDEMEAAYQDFHHGSLMARTS</sequence>
<dbReference type="Proteomes" id="UP001390339">
    <property type="component" value="Unassembled WGS sequence"/>
</dbReference>
<gene>
    <name evidence="1" type="ORF">PGQ11_009778</name>
</gene>
<comment type="caution">
    <text evidence="1">The sequence shown here is derived from an EMBL/GenBank/DDBJ whole genome shotgun (WGS) entry which is preliminary data.</text>
</comment>
<dbReference type="EMBL" id="JAPCWZ010000006">
    <property type="protein sequence ID" value="KAK8859044.1"/>
    <property type="molecule type" value="Genomic_DNA"/>
</dbReference>
<accession>A0ABR2I7I0</accession>
<organism evidence="1 2">
    <name type="scientific">Apiospora arundinis</name>
    <dbReference type="NCBI Taxonomy" id="335852"/>
    <lineage>
        <taxon>Eukaryota</taxon>
        <taxon>Fungi</taxon>
        <taxon>Dikarya</taxon>
        <taxon>Ascomycota</taxon>
        <taxon>Pezizomycotina</taxon>
        <taxon>Sordariomycetes</taxon>
        <taxon>Xylariomycetidae</taxon>
        <taxon>Amphisphaeriales</taxon>
        <taxon>Apiosporaceae</taxon>
        <taxon>Apiospora</taxon>
    </lineage>
</organism>
<evidence type="ECO:0000313" key="2">
    <source>
        <dbReference type="Proteomes" id="UP001390339"/>
    </source>
</evidence>
<protein>
    <submittedName>
        <fullName evidence="1">Uncharacterized protein</fullName>
    </submittedName>
</protein>